<evidence type="ECO:0000256" key="2">
    <source>
        <dbReference type="ARBA" id="ARBA00023125"/>
    </source>
</evidence>
<dbReference type="InterPro" id="IPR036388">
    <property type="entry name" value="WH-like_DNA-bd_sf"/>
</dbReference>
<gene>
    <name evidence="6" type="ORF">GCM10023172_23830</name>
</gene>
<accession>A0ABP8QH24</accession>
<dbReference type="RefSeq" id="WP_208133060.1">
    <property type="nucleotide sequence ID" value="NZ_BAABGQ010000006.1"/>
</dbReference>
<dbReference type="SUPFAM" id="SSF51206">
    <property type="entry name" value="cAMP-binding domain-like"/>
    <property type="match status" value="1"/>
</dbReference>
<feature type="domain" description="Cyclic nucleotide-binding" evidence="4">
    <location>
        <begin position="1"/>
        <end position="98"/>
    </location>
</feature>
<dbReference type="CDD" id="cd00038">
    <property type="entry name" value="CAP_ED"/>
    <property type="match status" value="1"/>
</dbReference>
<dbReference type="Pfam" id="PF13545">
    <property type="entry name" value="HTH_Crp_2"/>
    <property type="match status" value="1"/>
</dbReference>
<dbReference type="Pfam" id="PF00027">
    <property type="entry name" value="cNMP_binding"/>
    <property type="match status" value="1"/>
</dbReference>
<feature type="domain" description="HTH crp-type" evidence="5">
    <location>
        <begin position="129"/>
        <end position="202"/>
    </location>
</feature>
<dbReference type="InterPro" id="IPR050397">
    <property type="entry name" value="Env_Response_Regulators"/>
</dbReference>
<dbReference type="EMBL" id="BAABGQ010000006">
    <property type="protein sequence ID" value="GAA4501637.1"/>
    <property type="molecule type" value="Genomic_DNA"/>
</dbReference>
<evidence type="ECO:0000259" key="5">
    <source>
        <dbReference type="PROSITE" id="PS51063"/>
    </source>
</evidence>
<dbReference type="SUPFAM" id="SSF46785">
    <property type="entry name" value="Winged helix' DNA-binding domain"/>
    <property type="match status" value="1"/>
</dbReference>
<evidence type="ECO:0000259" key="4">
    <source>
        <dbReference type="PROSITE" id="PS50042"/>
    </source>
</evidence>
<dbReference type="InterPro" id="IPR000595">
    <property type="entry name" value="cNMP-bd_dom"/>
</dbReference>
<keyword evidence="3" id="KW-0804">Transcription</keyword>
<keyword evidence="1" id="KW-0805">Transcription regulation</keyword>
<dbReference type="PRINTS" id="PR00034">
    <property type="entry name" value="HTHCRP"/>
</dbReference>
<dbReference type="PROSITE" id="PS50042">
    <property type="entry name" value="CNMP_BINDING_3"/>
    <property type="match status" value="1"/>
</dbReference>
<dbReference type="InterPro" id="IPR018490">
    <property type="entry name" value="cNMP-bd_dom_sf"/>
</dbReference>
<comment type="caution">
    <text evidence="6">The sequence shown here is derived from an EMBL/GenBank/DDBJ whole genome shotgun (WGS) entry which is preliminary data.</text>
</comment>
<dbReference type="Gene3D" id="2.60.120.10">
    <property type="entry name" value="Jelly Rolls"/>
    <property type="match status" value="1"/>
</dbReference>
<protein>
    <submittedName>
        <fullName evidence="6">Crp/Fnr family transcriptional regulator</fullName>
    </submittedName>
</protein>
<dbReference type="PANTHER" id="PTHR24567">
    <property type="entry name" value="CRP FAMILY TRANSCRIPTIONAL REGULATORY PROTEIN"/>
    <property type="match status" value="1"/>
</dbReference>
<evidence type="ECO:0000313" key="6">
    <source>
        <dbReference type="EMBL" id="GAA4501637.1"/>
    </source>
</evidence>
<dbReference type="SMART" id="SM00100">
    <property type="entry name" value="cNMP"/>
    <property type="match status" value="1"/>
</dbReference>
<sequence length="212" mass="23338">MEELEFITTTKSAQFYHKGQTIYQQGSQAQGMHCIHQGKVKLVKAGGDGKEHITRLVRHGDALGFRALLGGGYYTSSAIALDDCVICFIPRPDVLRLVQSNRQFANTLLQLLANGLGQAEEQMLRLAYKPVRERLAEALLLVRRTFDSVAAPAEPYTLALSREDLAALVGTAKETVSRLLTEYKDAGVVATRGSLIMLLDEAQLQAISTRYD</sequence>
<evidence type="ECO:0000256" key="1">
    <source>
        <dbReference type="ARBA" id="ARBA00023015"/>
    </source>
</evidence>
<dbReference type="InterPro" id="IPR036390">
    <property type="entry name" value="WH_DNA-bd_sf"/>
</dbReference>
<reference evidence="7" key="1">
    <citation type="journal article" date="2019" name="Int. J. Syst. Evol. Microbiol.">
        <title>The Global Catalogue of Microorganisms (GCM) 10K type strain sequencing project: providing services to taxonomists for standard genome sequencing and annotation.</title>
        <authorList>
            <consortium name="The Broad Institute Genomics Platform"/>
            <consortium name="The Broad Institute Genome Sequencing Center for Infectious Disease"/>
            <person name="Wu L."/>
            <person name="Ma J."/>
        </authorList>
    </citation>
    <scope>NUCLEOTIDE SEQUENCE [LARGE SCALE GENOMIC DNA]</scope>
    <source>
        <strain evidence="7">JCM 17841</strain>
    </source>
</reference>
<proteinExistence type="predicted"/>
<dbReference type="PANTHER" id="PTHR24567:SF74">
    <property type="entry name" value="HTH-TYPE TRANSCRIPTIONAL REGULATOR ARCR"/>
    <property type="match status" value="1"/>
</dbReference>
<dbReference type="InterPro" id="IPR012318">
    <property type="entry name" value="HTH_CRP"/>
</dbReference>
<organism evidence="6 7">
    <name type="scientific">Hymenobacter ginsengisoli</name>
    <dbReference type="NCBI Taxonomy" id="1051626"/>
    <lineage>
        <taxon>Bacteria</taxon>
        <taxon>Pseudomonadati</taxon>
        <taxon>Bacteroidota</taxon>
        <taxon>Cytophagia</taxon>
        <taxon>Cytophagales</taxon>
        <taxon>Hymenobacteraceae</taxon>
        <taxon>Hymenobacter</taxon>
    </lineage>
</organism>
<dbReference type="SMART" id="SM00419">
    <property type="entry name" value="HTH_CRP"/>
    <property type="match status" value="1"/>
</dbReference>
<evidence type="ECO:0000313" key="7">
    <source>
        <dbReference type="Proteomes" id="UP001501243"/>
    </source>
</evidence>
<keyword evidence="7" id="KW-1185">Reference proteome</keyword>
<evidence type="ECO:0000256" key="3">
    <source>
        <dbReference type="ARBA" id="ARBA00023163"/>
    </source>
</evidence>
<dbReference type="PROSITE" id="PS51063">
    <property type="entry name" value="HTH_CRP_2"/>
    <property type="match status" value="1"/>
</dbReference>
<dbReference type="InterPro" id="IPR014710">
    <property type="entry name" value="RmlC-like_jellyroll"/>
</dbReference>
<dbReference type="Gene3D" id="1.10.10.10">
    <property type="entry name" value="Winged helix-like DNA-binding domain superfamily/Winged helix DNA-binding domain"/>
    <property type="match status" value="1"/>
</dbReference>
<keyword evidence="2" id="KW-0238">DNA-binding</keyword>
<name>A0ABP8QH24_9BACT</name>
<dbReference type="Proteomes" id="UP001501243">
    <property type="component" value="Unassembled WGS sequence"/>
</dbReference>